<name>A0A914MDZ9_MELIC</name>
<protein>
    <submittedName>
        <fullName evidence="2">Uncharacterized protein</fullName>
    </submittedName>
</protein>
<dbReference type="Proteomes" id="UP000887563">
    <property type="component" value="Unplaced"/>
</dbReference>
<dbReference type="AlphaFoldDB" id="A0A914MDZ9"/>
<keyword evidence="1" id="KW-1185">Reference proteome</keyword>
<dbReference type="WBParaSite" id="Minc3s01551g24651">
    <property type="protein sequence ID" value="Minc3s01551g24651"/>
    <property type="gene ID" value="Minc3s01551g24651"/>
</dbReference>
<evidence type="ECO:0000313" key="1">
    <source>
        <dbReference type="Proteomes" id="UP000887563"/>
    </source>
</evidence>
<evidence type="ECO:0000313" key="2">
    <source>
        <dbReference type="WBParaSite" id="Minc3s01551g24651"/>
    </source>
</evidence>
<accession>A0A914MDZ9</accession>
<reference evidence="2" key="1">
    <citation type="submission" date="2022-11" db="UniProtKB">
        <authorList>
            <consortium name="WormBaseParasite"/>
        </authorList>
    </citation>
    <scope>IDENTIFICATION</scope>
</reference>
<proteinExistence type="predicted"/>
<organism evidence="1 2">
    <name type="scientific">Meloidogyne incognita</name>
    <name type="common">Southern root-knot nematode worm</name>
    <name type="synonym">Oxyuris incognita</name>
    <dbReference type="NCBI Taxonomy" id="6306"/>
    <lineage>
        <taxon>Eukaryota</taxon>
        <taxon>Metazoa</taxon>
        <taxon>Ecdysozoa</taxon>
        <taxon>Nematoda</taxon>
        <taxon>Chromadorea</taxon>
        <taxon>Rhabditida</taxon>
        <taxon>Tylenchina</taxon>
        <taxon>Tylenchomorpha</taxon>
        <taxon>Tylenchoidea</taxon>
        <taxon>Meloidogynidae</taxon>
        <taxon>Meloidogyninae</taxon>
        <taxon>Meloidogyne</taxon>
        <taxon>Meloidogyne incognita group</taxon>
    </lineage>
</organism>
<sequence>MRSKNIDKQLKLAKINFAIKQTDFFKKMVSKKGEENNDQFLEKMLKVQEKCAEYVFADNRQQIKLAKINLAIEQTKAASKIITKKGGVIKEKHINIFFKNYDACMGTLISGRIRKLERIFVWF</sequence>